<evidence type="ECO:0000256" key="1">
    <source>
        <dbReference type="SAM" id="Phobius"/>
    </source>
</evidence>
<feature type="transmembrane region" description="Helical" evidence="1">
    <location>
        <begin position="29"/>
        <end position="54"/>
    </location>
</feature>
<dbReference type="Pfam" id="PF03372">
    <property type="entry name" value="Exo_endo_phos"/>
    <property type="match status" value="1"/>
</dbReference>
<name>A0ABW3KA50_9BACT</name>
<dbReference type="GO" id="GO:0004519">
    <property type="term" value="F:endonuclease activity"/>
    <property type="evidence" value="ECO:0007669"/>
    <property type="project" value="UniProtKB-KW"/>
</dbReference>
<gene>
    <name evidence="3" type="ORF">ACFQ21_27740</name>
</gene>
<dbReference type="PANTHER" id="PTHR12121:SF36">
    <property type="entry name" value="ENDONUCLEASE_EXONUCLEASE_PHOSPHATASE DOMAIN-CONTAINING PROTEIN"/>
    <property type="match status" value="1"/>
</dbReference>
<keyword evidence="1" id="KW-0812">Transmembrane</keyword>
<feature type="domain" description="Endonuclease/exonuclease/phosphatase" evidence="2">
    <location>
        <begin position="97"/>
        <end position="321"/>
    </location>
</feature>
<dbReference type="RefSeq" id="WP_377585411.1">
    <property type="nucleotide sequence ID" value="NZ_JBHTKA010000015.1"/>
</dbReference>
<reference evidence="4" key="1">
    <citation type="journal article" date="2019" name="Int. J. Syst. Evol. Microbiol.">
        <title>The Global Catalogue of Microorganisms (GCM) 10K type strain sequencing project: providing services to taxonomists for standard genome sequencing and annotation.</title>
        <authorList>
            <consortium name="The Broad Institute Genomics Platform"/>
            <consortium name="The Broad Institute Genome Sequencing Center for Infectious Disease"/>
            <person name="Wu L."/>
            <person name="Ma J."/>
        </authorList>
    </citation>
    <scope>NUCLEOTIDE SEQUENCE [LARGE SCALE GENOMIC DNA]</scope>
    <source>
        <strain evidence="4">CCUG 58938</strain>
    </source>
</reference>
<keyword evidence="3" id="KW-0540">Nuclease</keyword>
<dbReference type="PANTHER" id="PTHR12121">
    <property type="entry name" value="CARBON CATABOLITE REPRESSOR PROTEIN 4"/>
    <property type="match status" value="1"/>
</dbReference>
<accession>A0ABW3KA50</accession>
<evidence type="ECO:0000259" key="2">
    <source>
        <dbReference type="Pfam" id="PF03372"/>
    </source>
</evidence>
<dbReference type="InterPro" id="IPR050410">
    <property type="entry name" value="CCR4/nocturin_mRNA_transcr"/>
</dbReference>
<dbReference type="SUPFAM" id="SSF56219">
    <property type="entry name" value="DNase I-like"/>
    <property type="match status" value="1"/>
</dbReference>
<dbReference type="InterPro" id="IPR005135">
    <property type="entry name" value="Endo/exonuclease/phosphatase"/>
</dbReference>
<evidence type="ECO:0000313" key="4">
    <source>
        <dbReference type="Proteomes" id="UP001597112"/>
    </source>
</evidence>
<keyword evidence="1" id="KW-1133">Transmembrane helix</keyword>
<organism evidence="3 4">
    <name type="scientific">Ohtaekwangia kribbensis</name>
    <dbReference type="NCBI Taxonomy" id="688913"/>
    <lineage>
        <taxon>Bacteria</taxon>
        <taxon>Pseudomonadati</taxon>
        <taxon>Bacteroidota</taxon>
        <taxon>Cytophagia</taxon>
        <taxon>Cytophagales</taxon>
        <taxon>Fulvivirgaceae</taxon>
        <taxon>Ohtaekwangia</taxon>
    </lineage>
</organism>
<keyword evidence="4" id="KW-1185">Reference proteome</keyword>
<dbReference type="EMBL" id="JBHTKA010000015">
    <property type="protein sequence ID" value="MFD1003150.1"/>
    <property type="molecule type" value="Genomic_DNA"/>
</dbReference>
<keyword evidence="3" id="KW-0378">Hydrolase</keyword>
<proteinExistence type="predicted"/>
<keyword evidence="3" id="KW-0255">Endonuclease</keyword>
<dbReference type="CDD" id="cd09084">
    <property type="entry name" value="EEP-2"/>
    <property type="match status" value="1"/>
</dbReference>
<dbReference type="Gene3D" id="3.60.10.10">
    <property type="entry name" value="Endonuclease/exonuclease/phosphatase"/>
    <property type="match status" value="1"/>
</dbReference>
<evidence type="ECO:0000313" key="3">
    <source>
        <dbReference type="EMBL" id="MFD1003150.1"/>
    </source>
</evidence>
<protein>
    <submittedName>
        <fullName evidence="3">Endonuclease/exonuclease/phosphatase family protein</fullName>
    </submittedName>
</protein>
<dbReference type="Proteomes" id="UP001597112">
    <property type="component" value="Unassembled WGS sequence"/>
</dbReference>
<keyword evidence="1" id="KW-0472">Membrane</keyword>
<comment type="caution">
    <text evidence="3">The sequence shown here is derived from an EMBL/GenBank/DDBJ whole genome shotgun (WGS) entry which is preliminary data.</text>
</comment>
<sequence length="334" mass="38474">MMLRRLLLAITFLTIPVIATIYIPVDEFLVAGIASVAVPFFLACCCIALVYFLIKRSRWVWLPAGVLLLFLVLVHGIFSIGIWKGTKGQKPDARIISYNVKALGYYTRGSNYQQNFAALSSWLEREQPDIVCLQETVPTHFSRVLPSYHRYFSGKETREKDSLGLFIISRFPIVASGKLEFAFNSFNRLIWADVVVNNDTVKIINVHLKSYNFDKTSRLNKYKSIRSALIARSYHAKLIRKFIERSYYKVILCGDFNETPHSYVYQTLSESMNNAYEEAGFGYSYSYRFIGMPVRIDHIFADPAIAFEHYRTHYEVTWSDHFPIETSIVLPASD</sequence>
<feature type="transmembrane region" description="Helical" evidence="1">
    <location>
        <begin position="61"/>
        <end position="83"/>
    </location>
</feature>
<dbReference type="InterPro" id="IPR036691">
    <property type="entry name" value="Endo/exonu/phosph_ase_sf"/>
</dbReference>